<accession>A0A0B6ZT48</accession>
<evidence type="ECO:0000313" key="1">
    <source>
        <dbReference type="EMBL" id="CEK70905.1"/>
    </source>
</evidence>
<dbReference type="EMBL" id="HACG01024040">
    <property type="protein sequence ID" value="CEK70905.1"/>
    <property type="molecule type" value="Transcribed_RNA"/>
</dbReference>
<proteinExistence type="predicted"/>
<gene>
    <name evidence="1" type="primary">ORF76110</name>
</gene>
<sequence length="50" mass="6202">MLRLHGSDFHINRIYREVWYIDLGGDRERDDQKKVINTYLWKRRIQLGIN</sequence>
<dbReference type="AlphaFoldDB" id="A0A0B6ZT48"/>
<protein>
    <submittedName>
        <fullName evidence="1">Uncharacterized protein</fullName>
    </submittedName>
</protein>
<organism evidence="1">
    <name type="scientific">Arion vulgaris</name>
    <dbReference type="NCBI Taxonomy" id="1028688"/>
    <lineage>
        <taxon>Eukaryota</taxon>
        <taxon>Metazoa</taxon>
        <taxon>Spiralia</taxon>
        <taxon>Lophotrochozoa</taxon>
        <taxon>Mollusca</taxon>
        <taxon>Gastropoda</taxon>
        <taxon>Heterobranchia</taxon>
        <taxon>Euthyneura</taxon>
        <taxon>Panpulmonata</taxon>
        <taxon>Eupulmonata</taxon>
        <taxon>Stylommatophora</taxon>
        <taxon>Helicina</taxon>
        <taxon>Arionoidea</taxon>
        <taxon>Arionidae</taxon>
        <taxon>Arion</taxon>
    </lineage>
</organism>
<name>A0A0B6ZT48_9EUPU</name>
<reference evidence="1" key="1">
    <citation type="submission" date="2014-12" db="EMBL/GenBank/DDBJ databases">
        <title>Insight into the proteome of Arion vulgaris.</title>
        <authorList>
            <person name="Aradska J."/>
            <person name="Bulat T."/>
            <person name="Smidak R."/>
            <person name="Sarate P."/>
            <person name="Gangsoo J."/>
            <person name="Sialana F."/>
            <person name="Bilban M."/>
            <person name="Lubec G."/>
        </authorList>
    </citation>
    <scope>NUCLEOTIDE SEQUENCE</scope>
    <source>
        <tissue evidence="1">Skin</tissue>
    </source>
</reference>